<accession>A0ABR1PGI1</accession>
<evidence type="ECO:0000259" key="2">
    <source>
        <dbReference type="SMART" id="SM00355"/>
    </source>
</evidence>
<comment type="caution">
    <text evidence="3">The sequence shown here is derived from an EMBL/GenBank/DDBJ whole genome shotgun (WGS) entry which is preliminary data.</text>
</comment>
<dbReference type="EMBL" id="JAKNSF020000011">
    <property type="protein sequence ID" value="KAK7735967.1"/>
    <property type="molecule type" value="Genomic_DNA"/>
</dbReference>
<gene>
    <name evidence="3" type="ORF">SLS63_003485</name>
</gene>
<feature type="compositionally biased region" description="Basic and acidic residues" evidence="1">
    <location>
        <begin position="858"/>
        <end position="869"/>
    </location>
</feature>
<organism evidence="3 4">
    <name type="scientific">Diaporthe eres</name>
    <name type="common">Phomopsis oblonga</name>
    <dbReference type="NCBI Taxonomy" id="83184"/>
    <lineage>
        <taxon>Eukaryota</taxon>
        <taxon>Fungi</taxon>
        <taxon>Dikarya</taxon>
        <taxon>Ascomycota</taxon>
        <taxon>Pezizomycotina</taxon>
        <taxon>Sordariomycetes</taxon>
        <taxon>Sordariomycetidae</taxon>
        <taxon>Diaporthales</taxon>
        <taxon>Diaporthaceae</taxon>
        <taxon>Diaporthe</taxon>
        <taxon>Diaporthe eres species complex</taxon>
    </lineage>
</organism>
<keyword evidence="4" id="KW-1185">Reference proteome</keyword>
<dbReference type="Proteomes" id="UP001430848">
    <property type="component" value="Unassembled WGS sequence"/>
</dbReference>
<dbReference type="InterPro" id="IPR021842">
    <property type="entry name" value="DUF3435"/>
</dbReference>
<name>A0ABR1PGI1_DIAER</name>
<feature type="domain" description="C2H2-type" evidence="2">
    <location>
        <begin position="692"/>
        <end position="716"/>
    </location>
</feature>
<evidence type="ECO:0000313" key="4">
    <source>
        <dbReference type="Proteomes" id="UP001430848"/>
    </source>
</evidence>
<dbReference type="SMART" id="SM00355">
    <property type="entry name" value="ZnF_C2H2"/>
    <property type="match status" value="4"/>
</dbReference>
<feature type="domain" description="C2H2-type" evidence="2">
    <location>
        <begin position="644"/>
        <end position="672"/>
    </location>
</feature>
<evidence type="ECO:0000256" key="1">
    <source>
        <dbReference type="SAM" id="MobiDB-lite"/>
    </source>
</evidence>
<dbReference type="PANTHER" id="PTHR37535:SF3">
    <property type="entry name" value="FLUG DOMAIN-CONTAINING PROTEIN"/>
    <property type="match status" value="1"/>
</dbReference>
<feature type="region of interest" description="Disordered" evidence="1">
    <location>
        <begin position="842"/>
        <end position="899"/>
    </location>
</feature>
<dbReference type="InterPro" id="IPR013087">
    <property type="entry name" value="Znf_C2H2_type"/>
</dbReference>
<feature type="domain" description="C2H2-type" evidence="2">
    <location>
        <begin position="611"/>
        <end position="634"/>
    </location>
</feature>
<dbReference type="PANTHER" id="PTHR37535">
    <property type="entry name" value="FLUG DOMAIN PROTEIN"/>
    <property type="match status" value="1"/>
</dbReference>
<feature type="domain" description="C2H2-type" evidence="2">
    <location>
        <begin position="572"/>
        <end position="602"/>
    </location>
</feature>
<protein>
    <recommendedName>
        <fullName evidence="2">C2H2-type domain-containing protein</fullName>
    </recommendedName>
</protein>
<sequence length="899" mass="102834">MRNFWSSTTAVANPDQIWYDLCEKGKRQMDAIRLCQKFLSIYATRRKRYRVDLGPSEKKAERTVKSARTLANVWRSLVVHFNRTVLAQKRREDPANSARWNLSFKEGLFSQKGVGPVYELIRWIGAESDKMGLSRNQMFVKKEATAEDIALILQTLWQRAEDIPCTPITRISFHAMLLLAAIGGFRPGVVENVKYKQVSIRVLRHPKTHEKRLVATFTLQQNKLRPNAIKTDQKDVIEFSVTFVPYRLFCPASLVVAQGLSEDAFDPSFGSAEELLKRPLMEKGIKSVTLGWKEKLLEKEIFPISYRDFWEIWSRVLLVAGFPESLRPYAVRVGAGSRMNGALTPALRNYILSHSNTMFERSYQPRHMKEDLVSILAPEAKAEDADDLFQILRNSSLRCDQLAPFDVHPEDIENWKSTREDMRALLSSNDYRKSTQIRVLTQKLSRARVAEQRGQYFKETNRRRALGQDTGDLQTPRPRLRARRGAEFPAEAISEYLKQDRTDDCNKLEFIYIDMLVAYLEQRSQSVPTCFICAGASTLEATGKTGDGIFKSWKDVWKHTNRAHRRERLWPFSCPECDRLGHGETLDQIADLGEWCSHVHEHHAPGGLAPYRCILGCQTFENTTALREHLVKCHRALWTVAEPFPCPECCRMGSEDCIISDRAEWRRHIDLHHDPKLLPSTTEASSANPTEHRCLLCSDQCYPTKTGLSLHNTNIHVKGEDFTSPFPCPECHRLGQVERIISGLDEWSPWGIQKVADKTPYTRCLICNGHFKGISGHFTKAHVAKGVFSQAFSCPECARTKTDQSKPPLIQGPEEWRTHCAVVHQDVSGSVLAHSMNLSRKQAEMDRLAKNRAQTTEHASEAEEERQGKSDASQPPPRRIKRPREDDEPEMGARRRREF</sequence>
<reference evidence="3 4" key="1">
    <citation type="submission" date="2024-02" db="EMBL/GenBank/DDBJ databases">
        <title>De novo assembly and annotation of 12 fungi associated with fruit tree decline syndrome in Ontario, Canada.</title>
        <authorList>
            <person name="Sulman M."/>
            <person name="Ellouze W."/>
            <person name="Ilyukhin E."/>
        </authorList>
    </citation>
    <scope>NUCLEOTIDE SEQUENCE [LARGE SCALE GENOMIC DNA]</scope>
    <source>
        <strain evidence="3 4">M169</strain>
    </source>
</reference>
<proteinExistence type="predicted"/>
<evidence type="ECO:0000313" key="3">
    <source>
        <dbReference type="EMBL" id="KAK7735967.1"/>
    </source>
</evidence>
<dbReference type="Pfam" id="PF11917">
    <property type="entry name" value="DUF3435"/>
    <property type="match status" value="1"/>
</dbReference>